<dbReference type="RefSeq" id="WP_100282706.1">
    <property type="nucleotide sequence ID" value="NZ_CP024923.1"/>
</dbReference>
<dbReference type="AlphaFoldDB" id="A0A2K8MG96"/>
<dbReference type="InterPro" id="IPR024572">
    <property type="entry name" value="RcnB"/>
</dbReference>
<evidence type="ECO:0000256" key="2">
    <source>
        <dbReference type="SAM" id="SignalP"/>
    </source>
</evidence>
<keyword evidence="4" id="KW-1185">Reference proteome</keyword>
<feature type="chain" id="PRO_5014662096" description="RcnB family protein" evidence="2">
    <location>
        <begin position="20"/>
        <end position="173"/>
    </location>
</feature>
<feature type="signal peptide" evidence="2">
    <location>
        <begin position="1"/>
        <end position="19"/>
    </location>
</feature>
<dbReference type="KEGG" id="sphc:CVN68_13745"/>
<dbReference type="OrthoDB" id="7205329at2"/>
<dbReference type="EMBL" id="CP024923">
    <property type="protein sequence ID" value="ATY32900.1"/>
    <property type="molecule type" value="Genomic_DNA"/>
</dbReference>
<gene>
    <name evidence="3" type="ORF">CVN68_13745</name>
</gene>
<protein>
    <recommendedName>
        <fullName evidence="5">RcnB family protein</fullName>
    </recommendedName>
</protein>
<dbReference type="Gene3D" id="3.10.450.160">
    <property type="entry name" value="inner membrane protein cigr"/>
    <property type="match status" value="1"/>
</dbReference>
<feature type="compositionally biased region" description="Basic and acidic residues" evidence="1">
    <location>
        <begin position="30"/>
        <end position="48"/>
    </location>
</feature>
<feature type="region of interest" description="Disordered" evidence="1">
    <location>
        <begin position="21"/>
        <end position="53"/>
    </location>
</feature>
<evidence type="ECO:0000313" key="4">
    <source>
        <dbReference type="Proteomes" id="UP000229081"/>
    </source>
</evidence>
<reference evidence="3 4" key="1">
    <citation type="submission" date="2017-11" db="EMBL/GenBank/DDBJ databases">
        <title>Complete genome sequence of Sphingomonas sp. Strain Cra20, a psychrotolerant potential plant growth promoting rhizobacteria.</title>
        <authorList>
            <person name="Luo Y."/>
        </authorList>
    </citation>
    <scope>NUCLEOTIDE SEQUENCE [LARGE SCALE GENOMIC DNA]</scope>
    <source>
        <strain evidence="3 4">Cra20</strain>
    </source>
</reference>
<accession>A0A2K8MG96</accession>
<name>A0A2K8MG96_9SPHN</name>
<evidence type="ECO:0000313" key="3">
    <source>
        <dbReference type="EMBL" id="ATY32900.1"/>
    </source>
</evidence>
<sequence>MKKFITAALLAAVAMPAVALPSAASAQSQRELRRDRQDIREEQRELRDARRRGDRGDIREERRDVREARQEYREDLRDRNRRWGDNDWRDYRGRNRGVYARGNWRAPFGYTRFRTGVRIAPSYWGSRYVIADPWRYRLPSVGRSQRWVRHYDDVLLIDTRRGIVIRTIPGFYQ</sequence>
<dbReference type="Pfam" id="PF11776">
    <property type="entry name" value="RcnB"/>
    <property type="match status" value="1"/>
</dbReference>
<dbReference type="Proteomes" id="UP000229081">
    <property type="component" value="Chromosome"/>
</dbReference>
<keyword evidence="2" id="KW-0732">Signal</keyword>
<evidence type="ECO:0000256" key="1">
    <source>
        <dbReference type="SAM" id="MobiDB-lite"/>
    </source>
</evidence>
<evidence type="ECO:0008006" key="5">
    <source>
        <dbReference type="Google" id="ProtNLM"/>
    </source>
</evidence>
<organism evidence="3 4">
    <name type="scientific">Sphingomonas psychrotolerans</name>
    <dbReference type="NCBI Taxonomy" id="1327635"/>
    <lineage>
        <taxon>Bacteria</taxon>
        <taxon>Pseudomonadati</taxon>
        <taxon>Pseudomonadota</taxon>
        <taxon>Alphaproteobacteria</taxon>
        <taxon>Sphingomonadales</taxon>
        <taxon>Sphingomonadaceae</taxon>
        <taxon>Sphingomonas</taxon>
    </lineage>
</organism>
<proteinExistence type="predicted"/>